<evidence type="ECO:0000313" key="5">
    <source>
        <dbReference type="Proteomes" id="UP001152879"/>
    </source>
</evidence>
<feature type="transmembrane region" description="Helical" evidence="1">
    <location>
        <begin position="352"/>
        <end position="370"/>
    </location>
</feature>
<feature type="transmembrane region" description="Helical" evidence="1">
    <location>
        <begin position="475"/>
        <end position="493"/>
    </location>
</feature>
<feature type="transmembrane region" description="Helical" evidence="1">
    <location>
        <begin position="206"/>
        <end position="223"/>
    </location>
</feature>
<feature type="transmembrane region" description="Helical" evidence="1">
    <location>
        <begin position="281"/>
        <end position="300"/>
    </location>
</feature>
<protein>
    <submittedName>
        <fullName evidence="4">Uncharacterized protein</fullName>
    </submittedName>
</protein>
<comment type="caution">
    <text evidence="4">The sequence shown here is derived from an EMBL/GenBank/DDBJ whole genome shotgun (WGS) entry which is preliminary data.</text>
</comment>
<feature type="domain" description="DUF7657" evidence="3">
    <location>
        <begin position="10"/>
        <end position="435"/>
    </location>
</feature>
<keyword evidence="1" id="KW-0812">Transmembrane</keyword>
<dbReference type="Pfam" id="PF24672">
    <property type="entry name" value="DUF7654"/>
    <property type="match status" value="1"/>
</dbReference>
<feature type="transmembrane region" description="Helical" evidence="1">
    <location>
        <begin position="417"/>
        <end position="434"/>
    </location>
</feature>
<dbReference type="InterPro" id="IPR056071">
    <property type="entry name" value="DUF7654"/>
</dbReference>
<dbReference type="Proteomes" id="UP001152879">
    <property type="component" value="Unassembled WGS sequence"/>
</dbReference>
<gene>
    <name evidence="4" type="ORF">NOL15_04185</name>
</gene>
<feature type="transmembrane region" description="Helical" evidence="1">
    <location>
        <begin position="253"/>
        <end position="269"/>
    </location>
</feature>
<organism evidence="4 5">
    <name type="scientific">Streptococcus suis</name>
    <dbReference type="NCBI Taxonomy" id="1307"/>
    <lineage>
        <taxon>Bacteria</taxon>
        <taxon>Bacillati</taxon>
        <taxon>Bacillota</taxon>
        <taxon>Bacilli</taxon>
        <taxon>Lactobacillales</taxon>
        <taxon>Streptococcaceae</taxon>
        <taxon>Streptococcus</taxon>
    </lineage>
</organism>
<feature type="transmembrane region" description="Helical" evidence="1">
    <location>
        <begin position="12"/>
        <end position="30"/>
    </location>
</feature>
<evidence type="ECO:0000313" key="4">
    <source>
        <dbReference type="EMBL" id="MDG4512052.1"/>
    </source>
</evidence>
<dbReference type="InterPro" id="IPR056074">
    <property type="entry name" value="DUF7657"/>
</dbReference>
<keyword evidence="1" id="KW-0472">Membrane</keyword>
<feature type="transmembrane region" description="Helical" evidence="1">
    <location>
        <begin position="446"/>
        <end position="463"/>
    </location>
</feature>
<proteinExistence type="predicted"/>
<sequence length="662" mass="75025">MKTVYDKLIKHRYLIAVILFILCVSLNLHGSSIANWNNYGVTEMVDGSQSTTINQFGSNDNKIDIIVNWISLSPRSDGTIIGVPRMIRSDEWLVQTPYFISQNVTGNQFVNPLYGISGQNMIVSYNAPVADISSIGKPFSWGFILFGPEKGLSWYWSFKTIAMILLAFEFSMILTKKNKFLSVVGSFWITFTPSIQWWFMQHHGDVVFLSLLLVVSIIHFFEADSKLKKVLLCLPIISGLVGFPLVIYPAFQVPYVYLIAFIFLIYLIKNIRSKILSRFDILAILIVSIISFSILGITLFRSIDAIKAILSTIYPGSRVSVGGDQSFDFFSLFFASTILPFKIPHFANQVELAQSIHLLFPILFMLPFSIKKTKIKENIIGLAIVAICLLLIFYVTVGVPEIVAKLTFLSYVTSGRAVQALSVFSVFASIWYLSYLWKEEIRNKRLLFILGMLPIIAMAVMFTQNPDYIGYTGKSYLMLVVFSIVALLVFSIWKRKLVFSLLLLSLITLSGVTVNPLSTGLGVIEDKKLSVAIRDFVKDNPDATWITEGQLYNYPQMFGAKTLNSVRFYPDEDLMNILDEDGSEEVYWNRYAHMKTEIIEGESQMENPVPDVLNLSLDDDLMDDISIDYVLTNRDLSSLFPTHFTRVYGPDLDGNQIFELNY</sequence>
<keyword evidence="1" id="KW-1133">Transmembrane helix</keyword>
<name>A0A9X4MKS1_STRSU</name>
<feature type="domain" description="DUF7654" evidence="2">
    <location>
        <begin position="524"/>
        <end position="661"/>
    </location>
</feature>
<evidence type="ECO:0000256" key="1">
    <source>
        <dbReference type="SAM" id="Phobius"/>
    </source>
</evidence>
<accession>A0A9X4MKS1</accession>
<feature type="transmembrane region" description="Helical" evidence="1">
    <location>
        <begin position="154"/>
        <end position="173"/>
    </location>
</feature>
<dbReference type="AlphaFoldDB" id="A0A9X4MKS1"/>
<feature type="transmembrane region" description="Helical" evidence="1">
    <location>
        <begin position="230"/>
        <end position="247"/>
    </location>
</feature>
<feature type="transmembrane region" description="Helical" evidence="1">
    <location>
        <begin position="379"/>
        <end position="397"/>
    </location>
</feature>
<feature type="transmembrane region" description="Helical" evidence="1">
    <location>
        <begin position="500"/>
        <end position="524"/>
    </location>
</feature>
<dbReference type="EMBL" id="JANFML010000009">
    <property type="protein sequence ID" value="MDG4512052.1"/>
    <property type="molecule type" value="Genomic_DNA"/>
</dbReference>
<dbReference type="Pfam" id="PF24677">
    <property type="entry name" value="DUF7657"/>
    <property type="match status" value="1"/>
</dbReference>
<evidence type="ECO:0000259" key="3">
    <source>
        <dbReference type="Pfam" id="PF24677"/>
    </source>
</evidence>
<evidence type="ECO:0000259" key="2">
    <source>
        <dbReference type="Pfam" id="PF24672"/>
    </source>
</evidence>
<reference evidence="4" key="1">
    <citation type="submission" date="2022-07" db="EMBL/GenBank/DDBJ databases">
        <title>Whole Genome Sequencing of Streptococcus suis.</title>
        <authorList>
            <person name="Dai X."/>
            <person name="Huang J."/>
            <person name="Wang L."/>
        </authorList>
    </citation>
    <scope>NUCLEOTIDE SEQUENCE</scope>
    <source>
        <strain evidence="4">SFB2</strain>
    </source>
</reference>
<feature type="transmembrane region" description="Helical" evidence="1">
    <location>
        <begin position="180"/>
        <end position="200"/>
    </location>
</feature>